<keyword evidence="1" id="KW-0472">Membrane</keyword>
<feature type="transmembrane region" description="Helical" evidence="1">
    <location>
        <begin position="53"/>
        <end position="75"/>
    </location>
</feature>
<proteinExistence type="predicted"/>
<sequence length="173" mass="19953">MNCWKTINLEKDYGYTRMMISAISLAILFFIMAFLCFQLTHPETRLSSHNAPLFAVLLLVTLLVHRVVHLIPVMKNKKKMTLLMKRNCWQRVPKKVMLFSLLSPFCVISPVYFLLGVAFPMYAHYFIIIASIHAGYCLPDFLFAWKLLKAPKSCIIDQAQDEFDILVDQTSSS</sequence>
<feature type="transmembrane region" description="Helical" evidence="1">
    <location>
        <begin position="96"/>
        <end position="119"/>
    </location>
</feature>
<name>A0A1L6ZJI9_BACIA</name>
<dbReference type="AlphaFoldDB" id="A0A1L6ZJI9"/>
<accession>A0A1L6ZJI9</accession>
<feature type="transmembrane region" description="Helical" evidence="1">
    <location>
        <begin position="20"/>
        <end position="41"/>
    </location>
</feature>
<feature type="transmembrane region" description="Helical" evidence="1">
    <location>
        <begin position="125"/>
        <end position="145"/>
    </location>
</feature>
<evidence type="ECO:0000313" key="2">
    <source>
        <dbReference type="EMBL" id="APT46680.1"/>
    </source>
</evidence>
<dbReference type="RefSeq" id="WP_034282208.1">
    <property type="nucleotide sequence ID" value="NZ_BSBE01000001.1"/>
</dbReference>
<keyword evidence="1" id="KW-0812">Transmembrane</keyword>
<dbReference type="EMBL" id="CP015607">
    <property type="protein sequence ID" value="APT46680.1"/>
    <property type="molecule type" value="Genomic_DNA"/>
</dbReference>
<protein>
    <recommendedName>
        <fullName evidence="4">DUF3267 domain-containing protein</fullName>
    </recommendedName>
</protein>
<reference evidence="2 3" key="1">
    <citation type="submission" date="2016-05" db="EMBL/GenBank/DDBJ databases">
        <title>Complete Genome and Methylome Analysis of Psychrotrophic Bacterial Isolates from Antarctic Lake Untersee.</title>
        <authorList>
            <person name="Fomenkov A."/>
            <person name="Akimov V.N."/>
            <person name="Vasilyeva L.V."/>
            <person name="Andersen D."/>
            <person name="Vincze T."/>
            <person name="Roberts R.J."/>
        </authorList>
    </citation>
    <scope>NUCLEOTIDE SEQUENCE [LARGE SCALE GENOMIC DNA]</scope>
    <source>
        <strain evidence="2 3">U14-5</strain>
    </source>
</reference>
<dbReference type="InterPro" id="IPR021683">
    <property type="entry name" value="DUF3267"/>
</dbReference>
<gene>
    <name evidence="2" type="ORF">BSA145_12955</name>
</gene>
<dbReference type="Pfam" id="PF11667">
    <property type="entry name" value="DUF3267"/>
    <property type="match status" value="1"/>
</dbReference>
<dbReference type="Proteomes" id="UP000185426">
    <property type="component" value="Chromosome"/>
</dbReference>
<evidence type="ECO:0008006" key="4">
    <source>
        <dbReference type="Google" id="ProtNLM"/>
    </source>
</evidence>
<evidence type="ECO:0000313" key="3">
    <source>
        <dbReference type="Proteomes" id="UP000185426"/>
    </source>
</evidence>
<evidence type="ECO:0000256" key="1">
    <source>
        <dbReference type="SAM" id="Phobius"/>
    </source>
</evidence>
<keyword evidence="1" id="KW-1133">Transmembrane helix</keyword>
<organism evidence="2 3">
    <name type="scientific">Bacillus safensis</name>
    <dbReference type="NCBI Taxonomy" id="561879"/>
    <lineage>
        <taxon>Bacteria</taxon>
        <taxon>Bacillati</taxon>
        <taxon>Bacillota</taxon>
        <taxon>Bacilli</taxon>
        <taxon>Bacillales</taxon>
        <taxon>Bacillaceae</taxon>
        <taxon>Bacillus</taxon>
    </lineage>
</organism>